<accession>A0ABN4WC47</accession>
<dbReference type="InterPro" id="IPR041191">
    <property type="entry name" value="pPIWI_RE_Y"/>
</dbReference>
<proteinExistence type="predicted"/>
<keyword evidence="3" id="KW-1185">Reference proteome</keyword>
<gene>
    <name evidence="2" type="ORF">BV401_34990</name>
</gene>
<organism evidence="2 3">
    <name type="scientific">Streptomyces autolyticus</name>
    <dbReference type="NCBI Taxonomy" id="75293"/>
    <lineage>
        <taxon>Bacteria</taxon>
        <taxon>Bacillati</taxon>
        <taxon>Actinomycetota</taxon>
        <taxon>Actinomycetes</taxon>
        <taxon>Kitasatosporales</taxon>
        <taxon>Streptomycetaceae</taxon>
        <taxon>Streptomyces</taxon>
    </lineage>
</organism>
<sequence>MNTGKPAEIQGAELLCGIARSLIALGKERNIASYSLPYPRLAQLTLDRVVLHCALHRKEPPTGVPGLAEWWERSAEGNHPLPLPAGFLKDGSRLLDPGTGKATRTCAELASYGPYGTLDRDAADLLDGLEAACKHPELFERCRTFLIARPVIDAEAPIEMARTHAALTVWRRVRHLYAPPADHEVVRGKVAVCAGCGLPARADEGERTTWCESGRCTVGTAASVHPADRKLLLPYSLRLFLSLPGATETRVVAGLRSRGIFPELVSGGLGAYGFTDPVGVKWVMRVLDREEPALLADRATRLFAQEPHRSLVALPDELLHRTPGYRDAFQRHVPPGVRISLVPEGRVADVWENPAQES</sequence>
<dbReference type="Proteomes" id="UP000187851">
    <property type="component" value="Chromosome"/>
</dbReference>
<dbReference type="RefSeq" id="WP_079259491.1">
    <property type="nucleotide sequence ID" value="NZ_CP019458.1"/>
</dbReference>
<evidence type="ECO:0000259" key="1">
    <source>
        <dbReference type="Pfam" id="PF18156"/>
    </source>
</evidence>
<dbReference type="Pfam" id="PF18156">
    <property type="entry name" value="pPIWI_RE_Y"/>
    <property type="match status" value="1"/>
</dbReference>
<feature type="domain" description="pPIWI-RE three-gene island" evidence="1">
    <location>
        <begin position="14"/>
        <end position="152"/>
    </location>
</feature>
<evidence type="ECO:0000313" key="3">
    <source>
        <dbReference type="Proteomes" id="UP000187851"/>
    </source>
</evidence>
<reference evidence="2 3" key="1">
    <citation type="journal article" date="2017" name="J. Biotechnol.">
        <title>The complete genome sequence of Streptomyces autolyticus CGMCC 0516, the producer of geldanamycin, autolytimycin, reblastatin and elaiophylin.</title>
        <authorList>
            <person name="Yin M."/>
            <person name="Jiang M."/>
            <person name="Ren Z."/>
            <person name="Dong Y."/>
            <person name="Lu T."/>
        </authorList>
    </citation>
    <scope>NUCLEOTIDE SEQUENCE [LARGE SCALE GENOMIC DNA]</scope>
    <source>
        <strain evidence="2 3">CGMCC0516</strain>
    </source>
</reference>
<evidence type="ECO:0000313" key="2">
    <source>
        <dbReference type="EMBL" id="AQA14849.1"/>
    </source>
</evidence>
<protein>
    <recommendedName>
        <fullName evidence="1">pPIWI-RE three-gene island domain-containing protein</fullName>
    </recommendedName>
</protein>
<name>A0ABN4WC47_9ACTN</name>
<dbReference type="EMBL" id="CP019458">
    <property type="protein sequence ID" value="AQA14849.1"/>
    <property type="molecule type" value="Genomic_DNA"/>
</dbReference>